<protein>
    <recommendedName>
        <fullName evidence="4">PEP-CTERM protein-sorting domain-containing protein</fullName>
    </recommendedName>
</protein>
<keyword evidence="1" id="KW-0472">Membrane</keyword>
<sequence length="59" mass="6899">MTIIRTNRILIVMAIVILLLNYPVNMYLLNYSPEPTGIFIAFILICIVMMRLIDKKKDK</sequence>
<dbReference type="AlphaFoldDB" id="A0A285NKR5"/>
<reference evidence="3" key="1">
    <citation type="submission" date="2017-09" db="EMBL/GenBank/DDBJ databases">
        <authorList>
            <person name="Varghese N."/>
            <person name="Submissions S."/>
        </authorList>
    </citation>
    <scope>NUCLEOTIDE SEQUENCE [LARGE SCALE GENOMIC DNA]</scope>
    <source>
        <strain evidence="3">CGMCC 1.8913</strain>
    </source>
</reference>
<evidence type="ECO:0008006" key="4">
    <source>
        <dbReference type="Google" id="ProtNLM"/>
    </source>
</evidence>
<proteinExistence type="predicted"/>
<dbReference type="EMBL" id="OBEK01000002">
    <property type="protein sequence ID" value="SNZ10045.1"/>
    <property type="molecule type" value="Genomic_DNA"/>
</dbReference>
<dbReference type="Proteomes" id="UP000219356">
    <property type="component" value="Unassembled WGS sequence"/>
</dbReference>
<feature type="transmembrane region" description="Helical" evidence="1">
    <location>
        <begin position="35"/>
        <end position="53"/>
    </location>
</feature>
<evidence type="ECO:0000313" key="3">
    <source>
        <dbReference type="Proteomes" id="UP000219356"/>
    </source>
</evidence>
<evidence type="ECO:0000256" key="1">
    <source>
        <dbReference type="SAM" id="Phobius"/>
    </source>
</evidence>
<evidence type="ECO:0000313" key="2">
    <source>
        <dbReference type="EMBL" id="SNZ10045.1"/>
    </source>
</evidence>
<keyword evidence="1" id="KW-1133">Transmembrane helix</keyword>
<organism evidence="2 3">
    <name type="scientific">Terribacillus aidingensis</name>
    <dbReference type="NCBI Taxonomy" id="586416"/>
    <lineage>
        <taxon>Bacteria</taxon>
        <taxon>Bacillati</taxon>
        <taxon>Bacillota</taxon>
        <taxon>Bacilli</taxon>
        <taxon>Bacillales</taxon>
        <taxon>Bacillaceae</taxon>
        <taxon>Terribacillus</taxon>
    </lineage>
</organism>
<keyword evidence="1" id="KW-0812">Transmembrane</keyword>
<accession>A0A285NKR5</accession>
<gene>
    <name evidence="2" type="ORF">SAMN05421503_1500</name>
</gene>
<name>A0A285NKR5_9BACI</name>
<feature type="transmembrane region" description="Helical" evidence="1">
    <location>
        <begin position="9"/>
        <end position="29"/>
    </location>
</feature>
<keyword evidence="3" id="KW-1185">Reference proteome</keyword>